<reference evidence="2 3" key="1">
    <citation type="journal article" date="2013" name="Curr. Biol.">
        <title>The Genome of the Foraminiferan Reticulomyxa filosa.</title>
        <authorList>
            <person name="Glockner G."/>
            <person name="Hulsmann N."/>
            <person name="Schleicher M."/>
            <person name="Noegel A.A."/>
            <person name="Eichinger L."/>
            <person name="Gallinger C."/>
            <person name="Pawlowski J."/>
            <person name="Sierra R."/>
            <person name="Euteneuer U."/>
            <person name="Pillet L."/>
            <person name="Moustafa A."/>
            <person name="Platzer M."/>
            <person name="Groth M."/>
            <person name="Szafranski K."/>
            <person name="Schliwa M."/>
        </authorList>
    </citation>
    <scope>NUCLEOTIDE SEQUENCE [LARGE SCALE GENOMIC DNA]</scope>
</reference>
<name>X6MT00_RETFI</name>
<proteinExistence type="predicted"/>
<keyword evidence="1" id="KW-1133">Transmembrane helix</keyword>
<dbReference type="EMBL" id="ASPP01017250">
    <property type="protein sequence ID" value="ETO17113.1"/>
    <property type="molecule type" value="Genomic_DNA"/>
</dbReference>
<keyword evidence="3" id="KW-1185">Reference proteome</keyword>
<comment type="caution">
    <text evidence="2">The sequence shown here is derived from an EMBL/GenBank/DDBJ whole genome shotgun (WGS) entry which is preliminary data.</text>
</comment>
<dbReference type="AlphaFoldDB" id="X6MT00"/>
<evidence type="ECO:0000313" key="2">
    <source>
        <dbReference type="EMBL" id="ETO17113.1"/>
    </source>
</evidence>
<accession>X6MT00</accession>
<keyword evidence="1" id="KW-0472">Membrane</keyword>
<evidence type="ECO:0000313" key="3">
    <source>
        <dbReference type="Proteomes" id="UP000023152"/>
    </source>
</evidence>
<keyword evidence="1" id="KW-0812">Transmembrane</keyword>
<feature type="non-terminal residue" evidence="2">
    <location>
        <position position="1"/>
    </location>
</feature>
<gene>
    <name evidence="2" type="ORF">RFI_20218</name>
</gene>
<organism evidence="2 3">
    <name type="scientific">Reticulomyxa filosa</name>
    <dbReference type="NCBI Taxonomy" id="46433"/>
    <lineage>
        <taxon>Eukaryota</taxon>
        <taxon>Sar</taxon>
        <taxon>Rhizaria</taxon>
        <taxon>Retaria</taxon>
        <taxon>Foraminifera</taxon>
        <taxon>Monothalamids</taxon>
        <taxon>Reticulomyxidae</taxon>
        <taxon>Reticulomyxa</taxon>
    </lineage>
</organism>
<dbReference type="Proteomes" id="UP000023152">
    <property type="component" value="Unassembled WGS sequence"/>
</dbReference>
<protein>
    <submittedName>
        <fullName evidence="2">Uncharacterized protein</fullName>
    </submittedName>
</protein>
<feature type="transmembrane region" description="Helical" evidence="1">
    <location>
        <begin position="89"/>
        <end position="107"/>
    </location>
</feature>
<evidence type="ECO:0000256" key="1">
    <source>
        <dbReference type="SAM" id="Phobius"/>
    </source>
</evidence>
<sequence>QLEQYANLLLEIGDRKVSQDEVGNALLLYLKGLDLHDHVTTQIQLWLNSYSCILVHTNTSPQTQHNEENTHSDNDDPSSPMTLKTYSQMFSQCIFFSFFFFFLEYILKRHKNEIKQYFWKAWKSFVHIANEVKQFEGCVNKIN</sequence>